<protein>
    <recommendedName>
        <fullName evidence="3">MarR family transcriptional regulator</fullName>
    </recommendedName>
</protein>
<evidence type="ECO:0000313" key="1">
    <source>
        <dbReference type="EMBL" id="MEU8138203.1"/>
    </source>
</evidence>
<dbReference type="InterPro" id="IPR036390">
    <property type="entry name" value="WH_DNA-bd_sf"/>
</dbReference>
<dbReference type="InterPro" id="IPR036388">
    <property type="entry name" value="WH-like_DNA-bd_sf"/>
</dbReference>
<accession>A0ABV3DR33</accession>
<dbReference type="Gene3D" id="1.10.10.10">
    <property type="entry name" value="Winged helix-like DNA-binding domain superfamily/Winged helix DNA-binding domain"/>
    <property type="match status" value="2"/>
</dbReference>
<gene>
    <name evidence="1" type="ORF">AB0C36_32430</name>
</gene>
<proteinExistence type="predicted"/>
<keyword evidence="2" id="KW-1185">Reference proteome</keyword>
<dbReference type="EMBL" id="JBEZFP010000114">
    <property type="protein sequence ID" value="MEU8138203.1"/>
    <property type="molecule type" value="Genomic_DNA"/>
</dbReference>
<reference evidence="1 2" key="1">
    <citation type="submission" date="2024-06" db="EMBL/GenBank/DDBJ databases">
        <title>The Natural Products Discovery Center: Release of the First 8490 Sequenced Strains for Exploring Actinobacteria Biosynthetic Diversity.</title>
        <authorList>
            <person name="Kalkreuter E."/>
            <person name="Kautsar S.A."/>
            <person name="Yang D."/>
            <person name="Bader C.D."/>
            <person name="Teijaro C.N."/>
            <person name="Fluegel L."/>
            <person name="Davis C.M."/>
            <person name="Simpson J.R."/>
            <person name="Lauterbach L."/>
            <person name="Steele A.D."/>
            <person name="Gui C."/>
            <person name="Meng S."/>
            <person name="Li G."/>
            <person name="Viehrig K."/>
            <person name="Ye F."/>
            <person name="Su P."/>
            <person name="Kiefer A.F."/>
            <person name="Nichols A."/>
            <person name="Cepeda A.J."/>
            <person name="Yan W."/>
            <person name="Fan B."/>
            <person name="Jiang Y."/>
            <person name="Adhikari A."/>
            <person name="Zheng C.-J."/>
            <person name="Schuster L."/>
            <person name="Cowan T.M."/>
            <person name="Smanski M.J."/>
            <person name="Chevrette M.G."/>
            <person name="De Carvalho L.P.S."/>
            <person name="Shen B."/>
        </authorList>
    </citation>
    <scope>NUCLEOTIDE SEQUENCE [LARGE SCALE GENOMIC DNA]</scope>
    <source>
        <strain evidence="1 2">NPDC048946</strain>
    </source>
</reference>
<sequence length="192" mass="20760">MPIRPTPVPRVHTPGADLLIFMARMPGPHPATALAAEHGLSMQGVNRALRILRDHGWAASERTDGTVRHTLTAHGEAAARFYTALHAAPLALTPVRLAMVDVLALQTDADYYAHDLGSRATAHHTAAAALLTALHECGWATRTPEQHTPDTPDHRALRTYYRLTRDGRHGVAAIATAARQARTELGSVPLYT</sequence>
<evidence type="ECO:0008006" key="3">
    <source>
        <dbReference type="Google" id="ProtNLM"/>
    </source>
</evidence>
<dbReference type="Proteomes" id="UP001551482">
    <property type="component" value="Unassembled WGS sequence"/>
</dbReference>
<evidence type="ECO:0000313" key="2">
    <source>
        <dbReference type="Proteomes" id="UP001551482"/>
    </source>
</evidence>
<dbReference type="SUPFAM" id="SSF46785">
    <property type="entry name" value="Winged helix' DNA-binding domain"/>
    <property type="match status" value="1"/>
</dbReference>
<organism evidence="1 2">
    <name type="scientific">Streptodolium elevatio</name>
    <dbReference type="NCBI Taxonomy" id="3157996"/>
    <lineage>
        <taxon>Bacteria</taxon>
        <taxon>Bacillati</taxon>
        <taxon>Actinomycetota</taxon>
        <taxon>Actinomycetes</taxon>
        <taxon>Kitasatosporales</taxon>
        <taxon>Streptomycetaceae</taxon>
        <taxon>Streptodolium</taxon>
    </lineage>
</organism>
<comment type="caution">
    <text evidence="1">The sequence shown here is derived from an EMBL/GenBank/DDBJ whole genome shotgun (WGS) entry which is preliminary data.</text>
</comment>
<name>A0ABV3DR33_9ACTN</name>
<dbReference type="RefSeq" id="WP_358361202.1">
    <property type="nucleotide sequence ID" value="NZ_JBEZFP010000114.1"/>
</dbReference>